<dbReference type="Proteomes" id="UP001300692">
    <property type="component" value="Unassembled WGS sequence"/>
</dbReference>
<feature type="signal peptide" evidence="1">
    <location>
        <begin position="1"/>
        <end position="21"/>
    </location>
</feature>
<keyword evidence="4" id="KW-1185">Reference proteome</keyword>
<keyword evidence="1" id="KW-0732">Signal</keyword>
<sequence length="226" mass="25896">MKSKFIFSLALMLVIYAQSFAQDERRTYVGLKGGYNSSGVNWFHSFYRGYDIPQDIQNGYTGGIIVMNFLRNNIGIQGELNYSQKGYIQRFENAEDYSEQFNYVELPFLFNLHTGKEKFHLFFNAGCFFEYLISVETSDADFDNILEEEKFFPYDPDRDPNFGYGFRGGVGSFYDSRIGTFMLEASFSYSLSNHIDPPSFDSGEPTLSNHMVVGVTLGYLVSFGTF</sequence>
<dbReference type="Pfam" id="PF13568">
    <property type="entry name" value="OMP_b-brl_2"/>
    <property type="match status" value="1"/>
</dbReference>
<gene>
    <name evidence="3" type="ORF">N7U62_09745</name>
</gene>
<evidence type="ECO:0000313" key="3">
    <source>
        <dbReference type="EMBL" id="MCV9386945.1"/>
    </source>
</evidence>
<evidence type="ECO:0000256" key="1">
    <source>
        <dbReference type="SAM" id="SignalP"/>
    </source>
</evidence>
<evidence type="ECO:0000259" key="2">
    <source>
        <dbReference type="Pfam" id="PF13568"/>
    </source>
</evidence>
<dbReference type="InterPro" id="IPR025665">
    <property type="entry name" value="Beta-barrel_OMP_2"/>
</dbReference>
<dbReference type="RefSeq" id="WP_264137776.1">
    <property type="nucleotide sequence ID" value="NZ_JAOYOD010000001.1"/>
</dbReference>
<comment type="caution">
    <text evidence="3">The sequence shown here is derived from an EMBL/GenBank/DDBJ whole genome shotgun (WGS) entry which is preliminary data.</text>
</comment>
<protein>
    <submittedName>
        <fullName evidence="3">PorT family protein</fullName>
    </submittedName>
</protein>
<accession>A0ABT3CTA7</accession>
<organism evidence="3 4">
    <name type="scientific">Reichenbachiella ulvae</name>
    <dbReference type="NCBI Taxonomy" id="2980104"/>
    <lineage>
        <taxon>Bacteria</taxon>
        <taxon>Pseudomonadati</taxon>
        <taxon>Bacteroidota</taxon>
        <taxon>Cytophagia</taxon>
        <taxon>Cytophagales</taxon>
        <taxon>Reichenbachiellaceae</taxon>
        <taxon>Reichenbachiella</taxon>
    </lineage>
</organism>
<proteinExistence type="predicted"/>
<feature type="chain" id="PRO_5046074939" evidence="1">
    <location>
        <begin position="22"/>
        <end position="226"/>
    </location>
</feature>
<evidence type="ECO:0000313" key="4">
    <source>
        <dbReference type="Proteomes" id="UP001300692"/>
    </source>
</evidence>
<name>A0ABT3CTA7_9BACT</name>
<reference evidence="3 4" key="1">
    <citation type="submission" date="2022-10" db="EMBL/GenBank/DDBJ databases">
        <title>Comparative genomics and taxonomic characterization of three novel marine species of genus Reichenbachiella exhibiting antioxidant and polysaccharide degradation activities.</title>
        <authorList>
            <person name="Muhammad N."/>
            <person name="Lee Y.-J."/>
            <person name="Ko J."/>
            <person name="Kim S.-G."/>
        </authorList>
    </citation>
    <scope>NUCLEOTIDE SEQUENCE [LARGE SCALE GENOMIC DNA]</scope>
    <source>
        <strain evidence="3 4">ABR2-5</strain>
    </source>
</reference>
<dbReference type="EMBL" id="JAOYOD010000001">
    <property type="protein sequence ID" value="MCV9386945.1"/>
    <property type="molecule type" value="Genomic_DNA"/>
</dbReference>
<feature type="domain" description="Outer membrane protein beta-barrel" evidence="2">
    <location>
        <begin position="20"/>
        <end position="195"/>
    </location>
</feature>